<dbReference type="EMBL" id="CAXHTB010000012">
    <property type="protein sequence ID" value="CAL0317334.1"/>
    <property type="molecule type" value="Genomic_DNA"/>
</dbReference>
<organism evidence="2 3">
    <name type="scientific">Lupinus luteus</name>
    <name type="common">European yellow lupine</name>
    <dbReference type="NCBI Taxonomy" id="3873"/>
    <lineage>
        <taxon>Eukaryota</taxon>
        <taxon>Viridiplantae</taxon>
        <taxon>Streptophyta</taxon>
        <taxon>Embryophyta</taxon>
        <taxon>Tracheophyta</taxon>
        <taxon>Spermatophyta</taxon>
        <taxon>Magnoliopsida</taxon>
        <taxon>eudicotyledons</taxon>
        <taxon>Gunneridae</taxon>
        <taxon>Pentapetalae</taxon>
        <taxon>rosids</taxon>
        <taxon>fabids</taxon>
        <taxon>Fabales</taxon>
        <taxon>Fabaceae</taxon>
        <taxon>Papilionoideae</taxon>
        <taxon>50 kb inversion clade</taxon>
        <taxon>genistoids sensu lato</taxon>
        <taxon>core genistoids</taxon>
        <taxon>Genisteae</taxon>
        <taxon>Lupinus</taxon>
    </lineage>
</organism>
<proteinExistence type="predicted"/>
<name>A0AAV1X6G8_LUPLU</name>
<protein>
    <recommendedName>
        <fullName evidence="4">Rapid ALkalinization Factor</fullName>
    </recommendedName>
</protein>
<sequence length="106" mass="11717">MKNTFFLPLLIILIHLHLTKAIPMKINNNNIKGCGEECMINMDEEFSLSSHAGVRILLDSTQTTTGGFANSDRASVNCPQNTQYRNCLPSQNGGPTQNCGIYNRIC</sequence>
<evidence type="ECO:0008006" key="4">
    <source>
        <dbReference type="Google" id="ProtNLM"/>
    </source>
</evidence>
<feature type="signal peptide" evidence="1">
    <location>
        <begin position="1"/>
        <end position="21"/>
    </location>
</feature>
<evidence type="ECO:0000313" key="2">
    <source>
        <dbReference type="EMBL" id="CAL0317334.1"/>
    </source>
</evidence>
<accession>A0AAV1X6G8</accession>
<evidence type="ECO:0000256" key="1">
    <source>
        <dbReference type="SAM" id="SignalP"/>
    </source>
</evidence>
<keyword evidence="1" id="KW-0732">Signal</keyword>
<dbReference type="AlphaFoldDB" id="A0AAV1X6G8"/>
<reference evidence="2 3" key="1">
    <citation type="submission" date="2024-03" db="EMBL/GenBank/DDBJ databases">
        <authorList>
            <person name="Martinez-Hernandez J."/>
        </authorList>
    </citation>
    <scope>NUCLEOTIDE SEQUENCE [LARGE SCALE GENOMIC DNA]</scope>
</reference>
<evidence type="ECO:0000313" key="3">
    <source>
        <dbReference type="Proteomes" id="UP001497480"/>
    </source>
</evidence>
<keyword evidence="3" id="KW-1185">Reference proteome</keyword>
<dbReference type="Proteomes" id="UP001497480">
    <property type="component" value="Unassembled WGS sequence"/>
</dbReference>
<feature type="chain" id="PRO_5043662537" description="Rapid ALkalinization Factor" evidence="1">
    <location>
        <begin position="22"/>
        <end position="106"/>
    </location>
</feature>
<comment type="caution">
    <text evidence="2">The sequence shown here is derived from an EMBL/GenBank/DDBJ whole genome shotgun (WGS) entry which is preliminary data.</text>
</comment>
<gene>
    <name evidence="2" type="ORF">LLUT_LOCUS18394</name>
</gene>